<evidence type="ECO:0000256" key="1">
    <source>
        <dbReference type="SAM" id="SignalP"/>
    </source>
</evidence>
<keyword evidence="1" id="KW-0732">Signal</keyword>
<dbReference type="EMBL" id="CAJOBB010005999">
    <property type="protein sequence ID" value="CAF4147580.1"/>
    <property type="molecule type" value="Genomic_DNA"/>
</dbReference>
<feature type="chain" id="PRO_5032781994" evidence="1">
    <location>
        <begin position="20"/>
        <end position="94"/>
    </location>
</feature>
<sequence length="94" mass="10521">MGLVMIGLILCMMSMFVSGVSPPRLHFTCDCSRDPITTGLCCVGRIGARFNRFQRCENMNQKGVKDFVECCASSRLNYRPLGLIFILHVLDDIS</sequence>
<evidence type="ECO:0000313" key="3">
    <source>
        <dbReference type="Proteomes" id="UP000663868"/>
    </source>
</evidence>
<feature type="signal peptide" evidence="1">
    <location>
        <begin position="1"/>
        <end position="19"/>
    </location>
</feature>
<comment type="caution">
    <text evidence="2">The sequence shown here is derived from an EMBL/GenBank/DDBJ whole genome shotgun (WGS) entry which is preliminary data.</text>
</comment>
<gene>
    <name evidence="2" type="ORF">KXQ929_LOCUS37068</name>
</gene>
<dbReference type="Proteomes" id="UP000663868">
    <property type="component" value="Unassembled WGS sequence"/>
</dbReference>
<evidence type="ECO:0000313" key="2">
    <source>
        <dbReference type="EMBL" id="CAF4147580.1"/>
    </source>
</evidence>
<reference evidence="2" key="1">
    <citation type="submission" date="2021-02" db="EMBL/GenBank/DDBJ databases">
        <authorList>
            <person name="Nowell W R."/>
        </authorList>
    </citation>
    <scope>NUCLEOTIDE SEQUENCE</scope>
</reference>
<name>A0A819XSW3_9BILA</name>
<protein>
    <submittedName>
        <fullName evidence="2">Uncharacterized protein</fullName>
    </submittedName>
</protein>
<organism evidence="2 3">
    <name type="scientific">Adineta steineri</name>
    <dbReference type="NCBI Taxonomy" id="433720"/>
    <lineage>
        <taxon>Eukaryota</taxon>
        <taxon>Metazoa</taxon>
        <taxon>Spiralia</taxon>
        <taxon>Gnathifera</taxon>
        <taxon>Rotifera</taxon>
        <taxon>Eurotatoria</taxon>
        <taxon>Bdelloidea</taxon>
        <taxon>Adinetida</taxon>
        <taxon>Adinetidae</taxon>
        <taxon>Adineta</taxon>
    </lineage>
</organism>
<proteinExistence type="predicted"/>
<dbReference type="AlphaFoldDB" id="A0A819XSW3"/>
<accession>A0A819XSW3</accession>